<evidence type="ECO:0000313" key="2">
    <source>
        <dbReference type="Proteomes" id="UP000070366"/>
    </source>
</evidence>
<dbReference type="EMBL" id="LSZW01000055">
    <property type="protein sequence ID" value="KXK65821.1"/>
    <property type="molecule type" value="Genomic_DNA"/>
</dbReference>
<reference evidence="1 2" key="1">
    <citation type="submission" date="2016-02" db="EMBL/GenBank/DDBJ databases">
        <authorList>
            <person name="Wen L."/>
            <person name="He K."/>
            <person name="Yang H."/>
        </authorList>
    </citation>
    <scope>NUCLEOTIDE SEQUENCE [LARGE SCALE GENOMIC DNA]</scope>
    <source>
        <strain evidence="1 2">DSM 22607</strain>
    </source>
</reference>
<dbReference type="Proteomes" id="UP000070366">
    <property type="component" value="Unassembled WGS sequence"/>
</dbReference>
<evidence type="ECO:0000313" key="1">
    <source>
        <dbReference type="EMBL" id="KXK65821.1"/>
    </source>
</evidence>
<gene>
    <name evidence="1" type="ORF">HMPREF3293_01314</name>
</gene>
<accession>A0A136Q571</accession>
<comment type="caution">
    <text evidence="1">The sequence shown here is derived from an EMBL/GenBank/DDBJ whole genome shotgun (WGS) entry which is preliminary data.</text>
</comment>
<dbReference type="AlphaFoldDB" id="A0A136Q571"/>
<protein>
    <submittedName>
        <fullName evidence="1">Uncharacterized protein</fullName>
    </submittedName>
</protein>
<proteinExistence type="predicted"/>
<keyword evidence="2" id="KW-1185">Reference proteome</keyword>
<organism evidence="1 2">
    <name type="scientific">Christensenella minuta</name>
    <dbReference type="NCBI Taxonomy" id="626937"/>
    <lineage>
        <taxon>Bacteria</taxon>
        <taxon>Bacillati</taxon>
        <taxon>Bacillota</taxon>
        <taxon>Clostridia</taxon>
        <taxon>Christensenellales</taxon>
        <taxon>Christensenellaceae</taxon>
        <taxon>Christensenella</taxon>
    </lineage>
</organism>
<name>A0A136Q571_9FIRM</name>
<sequence>MYILSSFGVWIFVLYCTVKTAPRARPLLYLSQKCCIFSLI</sequence>